<feature type="non-terminal residue" evidence="1">
    <location>
        <position position="1"/>
    </location>
</feature>
<evidence type="ECO:0000313" key="2">
    <source>
        <dbReference type="Proteomes" id="UP000229307"/>
    </source>
</evidence>
<comment type="caution">
    <text evidence="1">The sequence shown here is derived from an EMBL/GenBank/DDBJ whole genome shotgun (WGS) entry which is preliminary data.</text>
</comment>
<dbReference type="Proteomes" id="UP000229307">
    <property type="component" value="Unassembled WGS sequence"/>
</dbReference>
<sequence>EISCGVWGIDHRFRRININVDGRPYGDPPKWRDANGYKVAVGFGKAIPLGYPTLSSLCVVAELALQVIAGPQGEVIPL</sequence>
<evidence type="ECO:0000313" key="1">
    <source>
        <dbReference type="EMBL" id="PIZ14661.1"/>
    </source>
</evidence>
<gene>
    <name evidence="1" type="ORF">COY52_11565</name>
</gene>
<name>A0A2M7S525_9BACT</name>
<dbReference type="AlphaFoldDB" id="A0A2M7S525"/>
<protein>
    <submittedName>
        <fullName evidence="1">Uncharacterized protein</fullName>
    </submittedName>
</protein>
<organism evidence="1 2">
    <name type="scientific">Candidatus Desantisbacteria bacterium CG_4_10_14_0_8_um_filter_48_22</name>
    <dbReference type="NCBI Taxonomy" id="1974543"/>
    <lineage>
        <taxon>Bacteria</taxon>
        <taxon>Candidatus Desantisiibacteriota</taxon>
    </lineage>
</organism>
<proteinExistence type="predicted"/>
<accession>A0A2M7S525</accession>
<dbReference type="EMBL" id="PFMR01000320">
    <property type="protein sequence ID" value="PIZ14661.1"/>
    <property type="molecule type" value="Genomic_DNA"/>
</dbReference>
<reference evidence="2" key="1">
    <citation type="submission" date="2017-09" db="EMBL/GenBank/DDBJ databases">
        <title>Depth-based differentiation of microbial function through sediment-hosted aquifers and enrichment of novel symbionts in the deep terrestrial subsurface.</title>
        <authorList>
            <person name="Probst A.J."/>
            <person name="Ladd B."/>
            <person name="Jarett J.K."/>
            <person name="Geller-Mcgrath D.E."/>
            <person name="Sieber C.M.K."/>
            <person name="Emerson J.B."/>
            <person name="Anantharaman K."/>
            <person name="Thomas B.C."/>
            <person name="Malmstrom R."/>
            <person name="Stieglmeier M."/>
            <person name="Klingl A."/>
            <person name="Woyke T."/>
            <person name="Ryan C.M."/>
            <person name="Banfield J.F."/>
        </authorList>
    </citation>
    <scope>NUCLEOTIDE SEQUENCE [LARGE SCALE GENOMIC DNA]</scope>
</reference>